<dbReference type="SUPFAM" id="SSF50978">
    <property type="entry name" value="WD40 repeat-like"/>
    <property type="match status" value="1"/>
</dbReference>
<dbReference type="InterPro" id="IPR001680">
    <property type="entry name" value="WD40_rpt"/>
</dbReference>
<dbReference type="InterPro" id="IPR019775">
    <property type="entry name" value="WD40_repeat_CS"/>
</dbReference>
<dbReference type="SMART" id="SM00320">
    <property type="entry name" value="WD40"/>
    <property type="match status" value="4"/>
</dbReference>
<name>M8BJT7_AEGTA</name>
<dbReference type="PROSITE" id="PS50294">
    <property type="entry name" value="WD_REPEATS_REGION"/>
    <property type="match status" value="1"/>
</dbReference>
<dbReference type="GO" id="GO:0006891">
    <property type="term" value="P:intra-Golgi vesicle-mediated transport"/>
    <property type="evidence" value="ECO:0007669"/>
    <property type="project" value="TreeGrafter"/>
</dbReference>
<protein>
    <submittedName>
        <fullName evidence="3">Uncharacterized protein</fullName>
    </submittedName>
</protein>
<dbReference type="InterPro" id="IPR036322">
    <property type="entry name" value="WD40_repeat_dom_sf"/>
</dbReference>
<proteinExistence type="predicted"/>
<dbReference type="AlphaFoldDB" id="M8BJT7"/>
<accession>M8BJT7</accession>
<dbReference type="PANTHER" id="PTHR19876:SF72">
    <property type="entry name" value="COATOMER WD ASSOCIATED REGION DOMAIN-CONTAINING PROTEIN"/>
    <property type="match status" value="1"/>
</dbReference>
<keyword evidence="2" id="KW-0677">Repeat</keyword>
<dbReference type="Pfam" id="PF00400">
    <property type="entry name" value="WD40"/>
    <property type="match status" value="3"/>
</dbReference>
<sequence>MSYCHNRQHSQTEHNISVKYNPDDLRSIDAHQTEPWILTGHRSGYARLWNHEVILYGMQYLMDSFKVSGDEDRFFKVYKVCFKTKLIWRVNKDGESINLTSLIAVKRGGKKEHVKTALSFNPGDHNRFVVGFKRGEVQVWRLDSLRDPEYSLLGHYGNVTCLDFIRRGDQHYLVSGSTDCTAKIWDLQKRECICTLPAMSPVLCVFAHPNLPLLITGTNHGIIHVWSTTDFRLMRTINLGGGGHVVGLACLMGSQRIVIGQEKAISIMDICDDDGLRPMLVTPRRQHAENELTQAKAEHRETEEHGQTKEMRLACRAWVLARRVEGGH</sequence>
<reference evidence="3" key="1">
    <citation type="submission" date="2015-06" db="UniProtKB">
        <authorList>
            <consortium name="EnsemblPlants"/>
        </authorList>
    </citation>
    <scope>IDENTIFICATION</scope>
</reference>
<dbReference type="InterPro" id="IPR050844">
    <property type="entry name" value="Coatomer_complex_subunit"/>
</dbReference>
<dbReference type="ExpressionAtlas" id="M8BJT7">
    <property type="expression patterns" value="baseline"/>
</dbReference>
<evidence type="ECO:0000313" key="3">
    <source>
        <dbReference type="EnsemblPlants" id="EMT22234"/>
    </source>
</evidence>
<dbReference type="PROSITE" id="PS00678">
    <property type="entry name" value="WD_REPEATS_1"/>
    <property type="match status" value="1"/>
</dbReference>
<keyword evidence="1" id="KW-0853">WD repeat</keyword>
<evidence type="ECO:0000256" key="1">
    <source>
        <dbReference type="ARBA" id="ARBA00022574"/>
    </source>
</evidence>
<dbReference type="PROSITE" id="PS50082">
    <property type="entry name" value="WD_REPEATS_2"/>
    <property type="match status" value="1"/>
</dbReference>
<dbReference type="EnsemblPlants" id="EMT22234">
    <property type="protein sequence ID" value="EMT22234"/>
    <property type="gene ID" value="F775_07150"/>
</dbReference>
<dbReference type="GO" id="GO:0030126">
    <property type="term" value="C:COPI vesicle coat"/>
    <property type="evidence" value="ECO:0007669"/>
    <property type="project" value="TreeGrafter"/>
</dbReference>
<dbReference type="GO" id="GO:0006890">
    <property type="term" value="P:retrograde vesicle-mediated transport, Golgi to endoplasmic reticulum"/>
    <property type="evidence" value="ECO:0007669"/>
    <property type="project" value="TreeGrafter"/>
</dbReference>
<dbReference type="PANTHER" id="PTHR19876">
    <property type="entry name" value="COATOMER"/>
    <property type="match status" value="1"/>
</dbReference>
<dbReference type="InterPro" id="IPR015943">
    <property type="entry name" value="WD40/YVTN_repeat-like_dom_sf"/>
</dbReference>
<dbReference type="Gene3D" id="2.130.10.10">
    <property type="entry name" value="YVTN repeat-like/Quinoprotein amine dehydrogenase"/>
    <property type="match status" value="1"/>
</dbReference>
<dbReference type="GO" id="GO:0006888">
    <property type="term" value="P:endoplasmic reticulum to Golgi vesicle-mediated transport"/>
    <property type="evidence" value="ECO:0007669"/>
    <property type="project" value="TreeGrafter"/>
</dbReference>
<organism evidence="3">
    <name type="scientific">Aegilops tauschii</name>
    <name type="common">Tausch's goatgrass</name>
    <name type="synonym">Aegilops squarrosa</name>
    <dbReference type="NCBI Taxonomy" id="37682"/>
    <lineage>
        <taxon>Eukaryota</taxon>
        <taxon>Viridiplantae</taxon>
        <taxon>Streptophyta</taxon>
        <taxon>Embryophyta</taxon>
        <taxon>Tracheophyta</taxon>
        <taxon>Spermatophyta</taxon>
        <taxon>Magnoliopsida</taxon>
        <taxon>Liliopsida</taxon>
        <taxon>Poales</taxon>
        <taxon>Poaceae</taxon>
        <taxon>BOP clade</taxon>
        <taxon>Pooideae</taxon>
        <taxon>Triticodae</taxon>
        <taxon>Triticeae</taxon>
        <taxon>Triticinae</taxon>
        <taxon>Aegilops</taxon>
    </lineage>
</organism>
<dbReference type="GO" id="GO:0006886">
    <property type="term" value="P:intracellular protein transport"/>
    <property type="evidence" value="ECO:0007669"/>
    <property type="project" value="TreeGrafter"/>
</dbReference>
<evidence type="ECO:0000256" key="2">
    <source>
        <dbReference type="ARBA" id="ARBA00022737"/>
    </source>
</evidence>